<name>A0AB34QU29_BACPU</name>
<dbReference type="AlphaFoldDB" id="A0AB34QU29"/>
<accession>A0AB34QU29</accession>
<evidence type="ECO:0000313" key="3">
    <source>
        <dbReference type="Proteomes" id="UP000031978"/>
    </source>
</evidence>
<dbReference type="EMBL" id="JXCL01000040">
    <property type="protein sequence ID" value="KIL12170.1"/>
    <property type="molecule type" value="Genomic_DNA"/>
</dbReference>
<organism evidence="2 3">
    <name type="scientific">Bacillus pumilus</name>
    <name type="common">Bacillus mesentericus</name>
    <dbReference type="NCBI Taxonomy" id="1408"/>
    <lineage>
        <taxon>Bacteria</taxon>
        <taxon>Bacillati</taxon>
        <taxon>Bacillota</taxon>
        <taxon>Bacilli</taxon>
        <taxon>Bacillales</taxon>
        <taxon>Bacillaceae</taxon>
        <taxon>Bacillus</taxon>
    </lineage>
</organism>
<keyword evidence="1" id="KW-0732">Signal</keyword>
<comment type="caution">
    <text evidence="2">The sequence shown here is derived from an EMBL/GenBank/DDBJ whole genome shotgun (WGS) entry which is preliminary data.</text>
</comment>
<feature type="signal peptide" evidence="1">
    <location>
        <begin position="1"/>
        <end position="26"/>
    </location>
</feature>
<protein>
    <submittedName>
        <fullName evidence="2">Uncharacterized protein</fullName>
    </submittedName>
</protein>
<dbReference type="RefSeq" id="WP_044141719.1">
    <property type="nucleotide sequence ID" value="NZ_JXCL01000040.1"/>
</dbReference>
<reference evidence="2 3" key="1">
    <citation type="submission" date="2014-12" db="EMBL/GenBank/DDBJ databases">
        <title>Draft Genome Sequences of Five Spore-Forming Food Isolates of Bacillus pumilus.</title>
        <authorList>
            <person name="de Jong A."/>
            <person name="van Heel A.J."/>
            <person name="Montalban-Lopez M."/>
            <person name="Krawczyk A.O."/>
            <person name="Berendsen E.M."/>
            <person name="Wells-Bennik M."/>
            <person name="Kuipers O.P."/>
        </authorList>
    </citation>
    <scope>NUCLEOTIDE SEQUENCE [LARGE SCALE GENOMIC DNA]</scope>
    <source>
        <strain evidence="2 3">B4127</strain>
    </source>
</reference>
<feature type="chain" id="PRO_5044230422" evidence="1">
    <location>
        <begin position="27"/>
        <end position="268"/>
    </location>
</feature>
<sequence length="268" mass="30462">MLKKSIFTIVSFVMLFSIMISGSASAAASTSETKYEDAIKEIKKNQEEFLSYLKNAKPKNEEEANKIAEEFYSENKIKEEFLASYYKKNRNLLPNIKSGDSFDIGQYIEENVSSKQFEAHKIGNGIELVLTDSPTYFITYAGEKKSNSGDVSTKATTKEYELTYRAKNMFGLQLFRVYNSAYFVHGGKEPRATQTDAYYKRGQTSTWKVENWKKGTKKTNGKAVAYAQGNFTTGFSFGGFDLILEEWHISNEIHCNNKGKVSFYGNRL</sequence>
<evidence type="ECO:0000256" key="1">
    <source>
        <dbReference type="SAM" id="SignalP"/>
    </source>
</evidence>
<proteinExistence type="predicted"/>
<dbReference type="Proteomes" id="UP000031978">
    <property type="component" value="Unassembled WGS sequence"/>
</dbReference>
<evidence type="ECO:0000313" key="2">
    <source>
        <dbReference type="EMBL" id="KIL12170.1"/>
    </source>
</evidence>
<gene>
    <name evidence="2" type="ORF">B4127_1501</name>
</gene>